<comment type="caution">
    <text evidence="1">The sequence shown here is derived from an EMBL/GenBank/DDBJ whole genome shotgun (WGS) entry which is preliminary data.</text>
</comment>
<dbReference type="RefSeq" id="WP_320425708.1">
    <property type="nucleotide sequence ID" value="NZ_JAXCLA010000008.1"/>
</dbReference>
<name>A0ABU5DN62_9BURK</name>
<evidence type="ECO:0000313" key="2">
    <source>
        <dbReference type="Proteomes" id="UP001285263"/>
    </source>
</evidence>
<gene>
    <name evidence="1" type="ORF">SNE35_24840</name>
</gene>
<keyword evidence="2" id="KW-1185">Reference proteome</keyword>
<evidence type="ECO:0000313" key="1">
    <source>
        <dbReference type="EMBL" id="MDY0747754.1"/>
    </source>
</evidence>
<reference evidence="1 2" key="1">
    <citation type="submission" date="2023-11" db="EMBL/GenBank/DDBJ databases">
        <title>Paucibacter sp. nov., isolated from fresh soil in Korea.</title>
        <authorList>
            <person name="Le N.T.T."/>
        </authorList>
    </citation>
    <scope>NUCLEOTIDE SEQUENCE [LARGE SCALE GENOMIC DNA]</scope>
    <source>
        <strain evidence="1 2">R3-3</strain>
    </source>
</reference>
<evidence type="ECO:0008006" key="3">
    <source>
        <dbReference type="Google" id="ProtNLM"/>
    </source>
</evidence>
<dbReference type="EMBL" id="JAXCLA010000008">
    <property type="protein sequence ID" value="MDY0747754.1"/>
    <property type="molecule type" value="Genomic_DNA"/>
</dbReference>
<dbReference type="Proteomes" id="UP001285263">
    <property type="component" value="Unassembled WGS sequence"/>
</dbReference>
<accession>A0ABU5DN62</accession>
<protein>
    <recommendedName>
        <fullName evidence="3">DUF4288 domain-containing protein</fullName>
    </recommendedName>
</protein>
<organism evidence="1 2">
    <name type="scientific">Roseateles agri</name>
    <dbReference type="NCBI Taxonomy" id="3098619"/>
    <lineage>
        <taxon>Bacteria</taxon>
        <taxon>Pseudomonadati</taxon>
        <taxon>Pseudomonadota</taxon>
        <taxon>Betaproteobacteria</taxon>
        <taxon>Burkholderiales</taxon>
        <taxon>Sphaerotilaceae</taxon>
        <taxon>Roseateles</taxon>
    </lineage>
</organism>
<sequence length="130" mass="14117">MMETTVEIGLFAAWLKVRLNSADTADRPEDEALVPVFACAADYQAALRFAVAEVRAIGDQFLDVHGDVQQLDPAGWSSYVADVWPEFQHELPTREEVLQGLVAGRVYFGPFIAYTAEAQPGTAADGSAAR</sequence>
<proteinExistence type="predicted"/>